<comment type="similarity">
    <text evidence="3">Belongs to the long-chain O-acyltransferase family.</text>
</comment>
<dbReference type="SUPFAM" id="SSF52777">
    <property type="entry name" value="CoA-dependent acyltransferases"/>
    <property type="match status" value="2"/>
</dbReference>
<dbReference type="Pfam" id="PF06974">
    <property type="entry name" value="WS_DGAT_C"/>
    <property type="match status" value="1"/>
</dbReference>
<evidence type="ECO:0000259" key="10">
    <source>
        <dbReference type="Pfam" id="PF06974"/>
    </source>
</evidence>
<feature type="domain" description="O-acyltransferase WSD1-like N-terminal" evidence="9">
    <location>
        <begin position="10"/>
        <end position="268"/>
    </location>
</feature>
<keyword evidence="12" id="KW-1185">Reference proteome</keyword>
<gene>
    <name evidence="11" type="ORF">BTO32_11875</name>
</gene>
<comment type="pathway">
    <text evidence="2">Lipid metabolism.</text>
</comment>
<dbReference type="AlphaFoldDB" id="A0A1V2DSG8"/>
<dbReference type="PANTHER" id="PTHR31650">
    <property type="entry name" value="O-ACYLTRANSFERASE (WSD1-LIKE) FAMILY PROTEIN"/>
    <property type="match status" value="1"/>
</dbReference>
<dbReference type="Proteomes" id="UP000189339">
    <property type="component" value="Unassembled WGS sequence"/>
</dbReference>
<proteinExistence type="inferred from homology"/>
<sequence>MSQEPSHLMLPADSAWLALERPENPMIITVMLRVQGLTAPRFREFLAVYWSAWERFRYQPVRRTAGWYWQRDPDFDPLRHLEVVIDRFTSDQLRSWVSARLNEPLPLFRPSWKFWLAPNAEGGAALVLRMHHCYADGLSLRGLFERLCPASPRQPPALYGAPERDGFGRWLGAAEGWLSSLASAVGDNVGDGALAEALGRAGHTLGLWRRAGVRLTHDFTGLLVEAEDTPSPLRRPLLGRRQCHWSAPVPLARLWGIARTTRTAINDVLLSCVTAALAPRLGLTRGARHRACLHAAVPVDLRQRLPAELCPEPGNLGNGFGTLFVPLPVDGESPLERLYRIKQETRRLKASTQPLVAWGLSACAPLLPDSLRSPIVDAFCRKASLVVSNVPGTAEPRYLAGCRVTEQMFWVPQAGEQGLGLGIVSYAGQVQFGVVADEALNLELEGFLQDCLHELDRLEAGG</sequence>
<dbReference type="InterPro" id="IPR004255">
    <property type="entry name" value="O-acyltransferase_WSD1_N"/>
</dbReference>
<dbReference type="InterPro" id="IPR009721">
    <property type="entry name" value="O-acyltransferase_WSD1_C"/>
</dbReference>
<dbReference type="InterPro" id="IPR023213">
    <property type="entry name" value="CAT-like_dom_sf"/>
</dbReference>
<comment type="pathway">
    <text evidence="1">Glycerolipid metabolism; triacylglycerol biosynthesis.</text>
</comment>
<dbReference type="STRING" id="135739.BTO32_11875"/>
<evidence type="ECO:0000256" key="6">
    <source>
        <dbReference type="ARBA" id="ARBA00022798"/>
    </source>
</evidence>
<keyword evidence="5" id="KW-0808">Transferase</keyword>
<dbReference type="GO" id="GO:0005886">
    <property type="term" value="C:plasma membrane"/>
    <property type="evidence" value="ECO:0007669"/>
    <property type="project" value="TreeGrafter"/>
</dbReference>
<dbReference type="GO" id="GO:0006071">
    <property type="term" value="P:glycerol metabolic process"/>
    <property type="evidence" value="ECO:0007669"/>
    <property type="project" value="UniProtKB-KW"/>
</dbReference>
<dbReference type="UniPathway" id="UPA00282"/>
<dbReference type="EMBL" id="MSCW01000007">
    <property type="protein sequence ID" value="ONF43366.1"/>
    <property type="molecule type" value="Genomic_DNA"/>
</dbReference>
<keyword evidence="7" id="KW-0012">Acyltransferase</keyword>
<comment type="catalytic activity">
    <reaction evidence="8">
        <text>an acyl-CoA + a 1,2-diacyl-sn-glycerol = a triacyl-sn-glycerol + CoA</text>
        <dbReference type="Rhea" id="RHEA:10868"/>
        <dbReference type="ChEBI" id="CHEBI:17815"/>
        <dbReference type="ChEBI" id="CHEBI:57287"/>
        <dbReference type="ChEBI" id="CHEBI:58342"/>
        <dbReference type="ChEBI" id="CHEBI:64615"/>
        <dbReference type="EC" id="2.3.1.20"/>
    </reaction>
</comment>
<evidence type="ECO:0000313" key="11">
    <source>
        <dbReference type="EMBL" id="ONF43366.1"/>
    </source>
</evidence>
<evidence type="ECO:0000313" key="12">
    <source>
        <dbReference type="Proteomes" id="UP000189339"/>
    </source>
</evidence>
<evidence type="ECO:0000256" key="5">
    <source>
        <dbReference type="ARBA" id="ARBA00022679"/>
    </source>
</evidence>
<name>A0A1V2DSG8_9GAMM</name>
<dbReference type="EC" id="2.3.1.20" evidence="4"/>
<accession>A0A1V2DSG8</accession>
<dbReference type="PANTHER" id="PTHR31650:SF1">
    <property type="entry name" value="WAX ESTER SYNTHASE_DIACYLGLYCEROL ACYLTRANSFERASE 4-RELATED"/>
    <property type="match status" value="1"/>
</dbReference>
<evidence type="ECO:0000256" key="4">
    <source>
        <dbReference type="ARBA" id="ARBA00013244"/>
    </source>
</evidence>
<dbReference type="Pfam" id="PF03007">
    <property type="entry name" value="WS_DGAT_cat"/>
    <property type="match status" value="1"/>
</dbReference>
<dbReference type="GO" id="GO:0004144">
    <property type="term" value="F:diacylglycerol O-acyltransferase activity"/>
    <property type="evidence" value="ECO:0007669"/>
    <property type="project" value="UniProtKB-EC"/>
</dbReference>
<evidence type="ECO:0000256" key="7">
    <source>
        <dbReference type="ARBA" id="ARBA00023315"/>
    </source>
</evidence>
<keyword evidence="6" id="KW-0319">Glycerol metabolism</keyword>
<dbReference type="InterPro" id="IPR045034">
    <property type="entry name" value="O-acyltransferase_WSD1-like"/>
</dbReference>
<evidence type="ECO:0000259" key="9">
    <source>
        <dbReference type="Pfam" id="PF03007"/>
    </source>
</evidence>
<feature type="domain" description="O-acyltransferase WSD1 C-terminal" evidence="10">
    <location>
        <begin position="317"/>
        <end position="458"/>
    </location>
</feature>
<reference evidence="11 12" key="1">
    <citation type="submission" date="2016-12" db="EMBL/GenBank/DDBJ databases">
        <title>Marinobacter lutaoensis whole genome sequencing.</title>
        <authorList>
            <person name="Verma A."/>
            <person name="Krishnamurthi S."/>
        </authorList>
    </citation>
    <scope>NUCLEOTIDE SEQUENCE [LARGE SCALE GENOMIC DNA]</scope>
    <source>
        <strain evidence="11 12">T5054</strain>
    </source>
</reference>
<evidence type="ECO:0000256" key="1">
    <source>
        <dbReference type="ARBA" id="ARBA00004771"/>
    </source>
</evidence>
<organism evidence="11 12">
    <name type="scientific">Marinobacter lutaoensis</name>
    <dbReference type="NCBI Taxonomy" id="135739"/>
    <lineage>
        <taxon>Bacteria</taxon>
        <taxon>Pseudomonadati</taxon>
        <taxon>Pseudomonadota</taxon>
        <taxon>Gammaproteobacteria</taxon>
        <taxon>Pseudomonadales</taxon>
        <taxon>Marinobacteraceae</taxon>
        <taxon>Marinobacter</taxon>
    </lineage>
</organism>
<dbReference type="Gene3D" id="3.30.559.10">
    <property type="entry name" value="Chloramphenicol acetyltransferase-like domain"/>
    <property type="match status" value="1"/>
</dbReference>
<evidence type="ECO:0000256" key="8">
    <source>
        <dbReference type="ARBA" id="ARBA00048109"/>
    </source>
</evidence>
<evidence type="ECO:0000256" key="2">
    <source>
        <dbReference type="ARBA" id="ARBA00005189"/>
    </source>
</evidence>
<evidence type="ECO:0000256" key="3">
    <source>
        <dbReference type="ARBA" id="ARBA00009587"/>
    </source>
</evidence>
<dbReference type="GO" id="GO:0019432">
    <property type="term" value="P:triglyceride biosynthetic process"/>
    <property type="evidence" value="ECO:0007669"/>
    <property type="project" value="UniProtKB-UniPathway"/>
</dbReference>
<protein>
    <recommendedName>
        <fullName evidence="4">diacylglycerol O-acyltransferase</fullName>
        <ecNumber evidence="4">2.3.1.20</ecNumber>
    </recommendedName>
</protein>
<comment type="caution">
    <text evidence="11">The sequence shown here is derived from an EMBL/GenBank/DDBJ whole genome shotgun (WGS) entry which is preliminary data.</text>
</comment>